<dbReference type="AlphaFoldDB" id="A0A6A1XIC4"/>
<comment type="caution">
    <text evidence="1">The sequence shown here is derived from an EMBL/GenBank/DDBJ whole genome shotgun (WGS) entry which is preliminary data.</text>
</comment>
<reference evidence="1 2" key="1">
    <citation type="journal article" date="2019" name="Nat. Med.">
        <title>A library of human gut bacterial isolates paired with longitudinal multiomics data enables mechanistic microbiome research.</title>
        <authorList>
            <person name="Poyet M."/>
            <person name="Groussin M."/>
            <person name="Gibbons S.M."/>
            <person name="Avila-Pacheco J."/>
            <person name="Jiang X."/>
            <person name="Kearney S.M."/>
            <person name="Perrotta A.R."/>
            <person name="Berdy B."/>
            <person name="Zhao S."/>
            <person name="Lieberman T.D."/>
            <person name="Swanson P.K."/>
            <person name="Smith M."/>
            <person name="Roesemann S."/>
            <person name="Alexander J.E."/>
            <person name="Rich S.A."/>
            <person name="Livny J."/>
            <person name="Vlamakis H."/>
            <person name="Clish C."/>
            <person name="Bullock K."/>
            <person name="Deik A."/>
            <person name="Scott J."/>
            <person name="Pierce K.A."/>
            <person name="Xavier R.J."/>
            <person name="Alm E.J."/>
        </authorList>
    </citation>
    <scope>NUCLEOTIDE SEQUENCE [LARGE SCALE GENOMIC DNA]</scope>
    <source>
        <strain evidence="1 2">BIOML-A2</strain>
    </source>
</reference>
<dbReference type="Proteomes" id="UP000375690">
    <property type="component" value="Unassembled WGS sequence"/>
</dbReference>
<evidence type="ECO:0000313" key="1">
    <source>
        <dbReference type="EMBL" id="KAB1324964.1"/>
    </source>
</evidence>
<sequence length="85" mass="9774">MNRNFIELLQVSVGTRDELSRGLTDSEWNEIYRLAESQGLIGILFGGIERLPKEQTPFMDLLMDLLGQTEYLKTQNELGTRGTRR</sequence>
<evidence type="ECO:0000313" key="2">
    <source>
        <dbReference type="Proteomes" id="UP000375690"/>
    </source>
</evidence>
<dbReference type="RefSeq" id="WP_055234686.1">
    <property type="nucleotide sequence ID" value="NZ_CP113514.1"/>
</dbReference>
<accession>A0A6A1XIC4</accession>
<organism evidence="1 2">
    <name type="scientific">Bacteroides ovatus</name>
    <dbReference type="NCBI Taxonomy" id="28116"/>
    <lineage>
        <taxon>Bacteria</taxon>
        <taxon>Pseudomonadati</taxon>
        <taxon>Bacteroidota</taxon>
        <taxon>Bacteroidia</taxon>
        <taxon>Bacteroidales</taxon>
        <taxon>Bacteroidaceae</taxon>
        <taxon>Bacteroides</taxon>
    </lineage>
</organism>
<protein>
    <submittedName>
        <fullName evidence="1">Nucleotidyltransferase family protein</fullName>
    </submittedName>
</protein>
<keyword evidence="1" id="KW-0808">Transferase</keyword>
<gene>
    <name evidence="1" type="ORF">F3B53_15865</name>
</gene>
<name>A0A6A1XIC4_BACOV</name>
<dbReference type="GO" id="GO:0016740">
    <property type="term" value="F:transferase activity"/>
    <property type="evidence" value="ECO:0007669"/>
    <property type="project" value="UniProtKB-KW"/>
</dbReference>
<dbReference type="EMBL" id="VWFC01000019">
    <property type="protein sequence ID" value="KAB1324964.1"/>
    <property type="molecule type" value="Genomic_DNA"/>
</dbReference>
<proteinExistence type="predicted"/>